<dbReference type="AlphaFoldDB" id="A0A918EP12"/>
<dbReference type="CDD" id="cd07043">
    <property type="entry name" value="STAS_anti-anti-sigma_factors"/>
    <property type="match status" value="1"/>
</dbReference>
<evidence type="ECO:0000256" key="2">
    <source>
        <dbReference type="RuleBase" id="RU003749"/>
    </source>
</evidence>
<dbReference type="EMBL" id="BMQK01000002">
    <property type="protein sequence ID" value="GGQ44611.1"/>
    <property type="molecule type" value="Genomic_DNA"/>
</dbReference>
<reference evidence="4" key="2">
    <citation type="submission" date="2020-09" db="EMBL/GenBank/DDBJ databases">
        <authorList>
            <person name="Sun Q."/>
            <person name="Ohkuma M."/>
        </authorList>
    </citation>
    <scope>NUCLEOTIDE SEQUENCE</scope>
    <source>
        <strain evidence="4">JCM 3131</strain>
    </source>
</reference>
<feature type="domain" description="STAS" evidence="3">
    <location>
        <begin position="18"/>
        <end position="118"/>
    </location>
</feature>
<evidence type="ECO:0000313" key="5">
    <source>
        <dbReference type="Proteomes" id="UP000620156"/>
    </source>
</evidence>
<reference evidence="4" key="1">
    <citation type="journal article" date="2014" name="Int. J. Syst. Evol. Microbiol.">
        <title>Complete genome sequence of Corynebacterium casei LMG S-19264T (=DSM 44701T), isolated from a smear-ripened cheese.</title>
        <authorList>
            <consortium name="US DOE Joint Genome Institute (JGI-PGF)"/>
            <person name="Walter F."/>
            <person name="Albersmeier A."/>
            <person name="Kalinowski J."/>
            <person name="Ruckert C."/>
        </authorList>
    </citation>
    <scope>NUCLEOTIDE SEQUENCE</scope>
    <source>
        <strain evidence="4">JCM 3131</strain>
    </source>
</reference>
<dbReference type="GO" id="GO:0043856">
    <property type="term" value="F:anti-sigma factor antagonist activity"/>
    <property type="evidence" value="ECO:0007669"/>
    <property type="project" value="InterPro"/>
</dbReference>
<dbReference type="InterPro" id="IPR003658">
    <property type="entry name" value="Anti-sigma_ant"/>
</dbReference>
<dbReference type="Proteomes" id="UP000620156">
    <property type="component" value="Unassembled WGS sequence"/>
</dbReference>
<dbReference type="NCBIfam" id="TIGR00377">
    <property type="entry name" value="ant_ant_sig"/>
    <property type="match status" value="1"/>
</dbReference>
<dbReference type="Gene3D" id="3.30.750.24">
    <property type="entry name" value="STAS domain"/>
    <property type="match status" value="1"/>
</dbReference>
<dbReference type="PANTHER" id="PTHR33495:SF2">
    <property type="entry name" value="ANTI-SIGMA FACTOR ANTAGONIST TM_1081-RELATED"/>
    <property type="match status" value="1"/>
</dbReference>
<proteinExistence type="inferred from homology"/>
<dbReference type="SUPFAM" id="SSF52091">
    <property type="entry name" value="SpoIIaa-like"/>
    <property type="match status" value="1"/>
</dbReference>
<dbReference type="Pfam" id="PF13466">
    <property type="entry name" value="STAS_2"/>
    <property type="match status" value="1"/>
</dbReference>
<dbReference type="RefSeq" id="WP_189215562.1">
    <property type="nucleotide sequence ID" value="NZ_BMQK01000002.1"/>
</dbReference>
<evidence type="ECO:0000313" key="4">
    <source>
        <dbReference type="EMBL" id="GGQ44611.1"/>
    </source>
</evidence>
<organism evidence="4 5">
    <name type="scientific">Streptomyces ruber</name>
    <dbReference type="NCBI Taxonomy" id="83378"/>
    <lineage>
        <taxon>Bacteria</taxon>
        <taxon>Bacillati</taxon>
        <taxon>Actinomycetota</taxon>
        <taxon>Actinomycetes</taxon>
        <taxon>Kitasatosporales</taxon>
        <taxon>Streptomycetaceae</taxon>
        <taxon>Streptomyces</taxon>
    </lineage>
</organism>
<comment type="caution">
    <text evidence="4">The sequence shown here is derived from an EMBL/GenBank/DDBJ whole genome shotgun (WGS) entry which is preliminary data.</text>
</comment>
<comment type="similarity">
    <text evidence="1 2">Belongs to the anti-sigma-factor antagonist family.</text>
</comment>
<sequence length="120" mass="12521">MTDIEGTLAITRQHHPAGPVVLSVAGELDHYTAPSLTQAVGEVPFGPDTDVVLDLSGMEYCDSTGLTVIITAYHRAESAGSSFAVAGLLPAMDRVFRVVGLDQVFTLFGSAEEAVEALTG</sequence>
<accession>A0A918EP12</accession>
<dbReference type="InterPro" id="IPR002645">
    <property type="entry name" value="STAS_dom"/>
</dbReference>
<evidence type="ECO:0000256" key="1">
    <source>
        <dbReference type="ARBA" id="ARBA00009013"/>
    </source>
</evidence>
<gene>
    <name evidence="4" type="ORF">GCM10010145_11590</name>
</gene>
<evidence type="ECO:0000259" key="3">
    <source>
        <dbReference type="PROSITE" id="PS50801"/>
    </source>
</evidence>
<dbReference type="PROSITE" id="PS50801">
    <property type="entry name" value="STAS"/>
    <property type="match status" value="1"/>
</dbReference>
<dbReference type="InterPro" id="IPR036513">
    <property type="entry name" value="STAS_dom_sf"/>
</dbReference>
<dbReference type="PANTHER" id="PTHR33495">
    <property type="entry name" value="ANTI-SIGMA FACTOR ANTAGONIST TM_1081-RELATED-RELATED"/>
    <property type="match status" value="1"/>
</dbReference>
<keyword evidence="5" id="KW-1185">Reference proteome</keyword>
<dbReference type="InterPro" id="IPR058548">
    <property type="entry name" value="MlaB-like_STAS"/>
</dbReference>
<protein>
    <recommendedName>
        <fullName evidence="2">Anti-sigma factor antagonist</fullName>
    </recommendedName>
</protein>
<name>A0A918EP12_9ACTN</name>